<dbReference type="Proteomes" id="UP001255856">
    <property type="component" value="Unassembled WGS sequence"/>
</dbReference>
<dbReference type="GO" id="GO:0016020">
    <property type="term" value="C:membrane"/>
    <property type="evidence" value="ECO:0007669"/>
    <property type="project" value="UniProtKB-SubCell"/>
</dbReference>
<keyword evidence="8" id="KW-1185">Reference proteome</keyword>
<accession>A0AAD9IFT3</accession>
<dbReference type="InterPro" id="IPR009447">
    <property type="entry name" value="PIGW/GWT1"/>
</dbReference>
<dbReference type="GO" id="GO:0005783">
    <property type="term" value="C:endoplasmic reticulum"/>
    <property type="evidence" value="ECO:0007669"/>
    <property type="project" value="TreeGrafter"/>
</dbReference>
<reference evidence="7" key="1">
    <citation type="submission" date="2021-01" db="EMBL/GenBank/DDBJ databases">
        <authorList>
            <person name="Eckstrom K.M.E."/>
        </authorList>
    </citation>
    <scope>NUCLEOTIDE SEQUENCE</scope>
    <source>
        <strain evidence="7">UVCC 0001</strain>
    </source>
</reference>
<feature type="transmembrane region" description="Helical" evidence="5">
    <location>
        <begin position="124"/>
        <end position="145"/>
    </location>
</feature>
<evidence type="ECO:0000256" key="3">
    <source>
        <dbReference type="ARBA" id="ARBA00022989"/>
    </source>
</evidence>
<name>A0AAD9IFT3_PROWI</name>
<feature type="chain" id="PRO_5042162045" description="GPI-anchored wall transfer protein 1" evidence="6">
    <location>
        <begin position="18"/>
        <end position="223"/>
    </location>
</feature>
<comment type="subcellular location">
    <subcellularLocation>
        <location evidence="1">Membrane</location>
        <topology evidence="1">Multi-pass membrane protein</topology>
    </subcellularLocation>
</comment>
<gene>
    <name evidence="7" type="ORF">QBZ16_004268</name>
</gene>
<dbReference type="EMBL" id="JASFZW010000006">
    <property type="protein sequence ID" value="KAK2077423.1"/>
    <property type="molecule type" value="Genomic_DNA"/>
</dbReference>
<keyword evidence="2 5" id="KW-0812">Transmembrane</keyword>
<evidence type="ECO:0000256" key="1">
    <source>
        <dbReference type="ARBA" id="ARBA00004141"/>
    </source>
</evidence>
<evidence type="ECO:0000313" key="7">
    <source>
        <dbReference type="EMBL" id="KAK2077423.1"/>
    </source>
</evidence>
<evidence type="ECO:0000256" key="4">
    <source>
        <dbReference type="ARBA" id="ARBA00023136"/>
    </source>
</evidence>
<protein>
    <recommendedName>
        <fullName evidence="9">GPI-anchored wall transfer protein 1</fullName>
    </recommendedName>
</protein>
<evidence type="ECO:0000313" key="8">
    <source>
        <dbReference type="Proteomes" id="UP001255856"/>
    </source>
</evidence>
<proteinExistence type="predicted"/>
<feature type="transmembrane region" description="Helical" evidence="5">
    <location>
        <begin position="157"/>
        <end position="180"/>
    </location>
</feature>
<feature type="transmembrane region" description="Helical" evidence="5">
    <location>
        <begin position="192"/>
        <end position="212"/>
    </location>
</feature>
<organism evidence="7 8">
    <name type="scientific">Prototheca wickerhamii</name>
    <dbReference type="NCBI Taxonomy" id="3111"/>
    <lineage>
        <taxon>Eukaryota</taxon>
        <taxon>Viridiplantae</taxon>
        <taxon>Chlorophyta</taxon>
        <taxon>core chlorophytes</taxon>
        <taxon>Trebouxiophyceae</taxon>
        <taxon>Chlorellales</taxon>
        <taxon>Chlorellaceae</taxon>
        <taxon>Prototheca</taxon>
    </lineage>
</organism>
<dbReference type="PANTHER" id="PTHR20661:SF0">
    <property type="entry name" value="PHOSPHATIDYLINOSITOL-GLYCAN BIOSYNTHESIS CLASS W PROTEIN"/>
    <property type="match status" value="1"/>
</dbReference>
<dbReference type="AlphaFoldDB" id="A0AAD9IFT3"/>
<dbReference type="Pfam" id="PF06423">
    <property type="entry name" value="GWT1"/>
    <property type="match status" value="2"/>
</dbReference>
<sequence length="223" mass="23508">MQTLVLAALGVLRLVTTSSINYQSHASEYGIHWNFFFTLCTLRGLQWALDRAGICQTASLGLIDYVHSSDRDPASLLSANKEGIGSLPGYAALHLLCACLGDACFLALQRWVQPVSRRACNATYVVWILALNLQVVLGCAAVLGGRRGGRAARPLPAALAACNDQMLAVFLAANLLTGAVNASVDTLETGDWPAHGILVAYMACVLSLAAALTRALSGRPKAA</sequence>
<evidence type="ECO:0000256" key="5">
    <source>
        <dbReference type="SAM" id="Phobius"/>
    </source>
</evidence>
<comment type="caution">
    <text evidence="7">The sequence shown here is derived from an EMBL/GenBank/DDBJ whole genome shotgun (WGS) entry which is preliminary data.</text>
</comment>
<dbReference type="GO" id="GO:0032216">
    <property type="term" value="F:glucosaminyl-phosphatidylinositol O-acyltransferase activity"/>
    <property type="evidence" value="ECO:0007669"/>
    <property type="project" value="TreeGrafter"/>
</dbReference>
<evidence type="ECO:0008006" key="9">
    <source>
        <dbReference type="Google" id="ProtNLM"/>
    </source>
</evidence>
<evidence type="ECO:0000256" key="2">
    <source>
        <dbReference type="ARBA" id="ARBA00022692"/>
    </source>
</evidence>
<keyword evidence="4 5" id="KW-0472">Membrane</keyword>
<keyword evidence="6" id="KW-0732">Signal</keyword>
<dbReference type="GO" id="GO:0072659">
    <property type="term" value="P:protein localization to plasma membrane"/>
    <property type="evidence" value="ECO:0007669"/>
    <property type="project" value="TreeGrafter"/>
</dbReference>
<feature type="signal peptide" evidence="6">
    <location>
        <begin position="1"/>
        <end position="17"/>
    </location>
</feature>
<evidence type="ECO:0000256" key="6">
    <source>
        <dbReference type="SAM" id="SignalP"/>
    </source>
</evidence>
<keyword evidence="3 5" id="KW-1133">Transmembrane helix</keyword>
<dbReference type="GO" id="GO:0006506">
    <property type="term" value="P:GPI anchor biosynthetic process"/>
    <property type="evidence" value="ECO:0007669"/>
    <property type="project" value="InterPro"/>
</dbReference>
<dbReference type="PANTHER" id="PTHR20661">
    <property type="entry name" value="PHOSPHATIDYLINOSITOL-GLYCAN BIOSYNTHESIS CLASS W PROTEIN"/>
    <property type="match status" value="1"/>
</dbReference>